<proteinExistence type="predicted"/>
<keyword evidence="1" id="KW-0472">Membrane</keyword>
<evidence type="ECO:0000313" key="3">
    <source>
        <dbReference type="Proteomes" id="UP000438760"/>
    </source>
</evidence>
<keyword evidence="1" id="KW-0812">Transmembrane</keyword>
<dbReference type="AlphaFoldDB" id="A0A6I3LJY4"/>
<protein>
    <submittedName>
        <fullName evidence="2">CcoQ/FixQ family Cbb3-type cytochrome c oxidase assembly chaperone</fullName>
    </submittedName>
</protein>
<dbReference type="EMBL" id="WMJX01000014">
    <property type="protein sequence ID" value="MTG98147.1"/>
    <property type="molecule type" value="Genomic_DNA"/>
</dbReference>
<feature type="transmembrane region" description="Helical" evidence="1">
    <location>
        <begin position="20"/>
        <end position="40"/>
    </location>
</feature>
<name>A0A6I3LJY4_9FLAO</name>
<dbReference type="RefSeq" id="WP_155092178.1">
    <property type="nucleotide sequence ID" value="NZ_CP102754.1"/>
</dbReference>
<comment type="caution">
    <text evidence="2">The sequence shown here is derived from an EMBL/GenBank/DDBJ whole genome shotgun (WGS) entry which is preliminary data.</text>
</comment>
<dbReference type="OrthoDB" id="965798at2"/>
<evidence type="ECO:0000313" key="2">
    <source>
        <dbReference type="EMBL" id="MTG98147.1"/>
    </source>
</evidence>
<sequence>MLKFIKHTMETIGGVEVFPIISLIIFFTFFVGLFVWVITYKKETIQELSNMPFMDDEEHNVDPNSEKL</sequence>
<keyword evidence="1" id="KW-1133">Transmembrane helix</keyword>
<reference evidence="2 3" key="1">
    <citation type="submission" date="2019-11" db="EMBL/GenBank/DDBJ databases">
        <title>Genome of Strain BIT-d1.</title>
        <authorList>
            <person name="Yang Y."/>
        </authorList>
    </citation>
    <scope>NUCLEOTIDE SEQUENCE [LARGE SCALE GENOMIC DNA]</scope>
    <source>
        <strain evidence="2 3">BIT-d1</strain>
    </source>
</reference>
<evidence type="ECO:0000256" key="1">
    <source>
        <dbReference type="SAM" id="Phobius"/>
    </source>
</evidence>
<organism evidence="2 3">
    <name type="scientific">Myroides albus</name>
    <dbReference type="NCBI Taxonomy" id="2562892"/>
    <lineage>
        <taxon>Bacteria</taxon>
        <taxon>Pseudomonadati</taxon>
        <taxon>Bacteroidota</taxon>
        <taxon>Flavobacteriia</taxon>
        <taxon>Flavobacteriales</taxon>
        <taxon>Flavobacteriaceae</taxon>
        <taxon>Myroides</taxon>
    </lineage>
</organism>
<dbReference type="Proteomes" id="UP000438760">
    <property type="component" value="Unassembled WGS sequence"/>
</dbReference>
<keyword evidence="3" id="KW-1185">Reference proteome</keyword>
<gene>
    <name evidence="2" type="ORF">GJV76_08400</name>
</gene>
<accession>A0A6I3LJY4</accession>